<evidence type="ECO:0000313" key="5">
    <source>
        <dbReference type="Proteomes" id="UP000287166"/>
    </source>
</evidence>
<gene>
    <name evidence="4" type="ORF">SCP_0507040</name>
</gene>
<dbReference type="AlphaFoldDB" id="A0A401GNA8"/>
<dbReference type="OrthoDB" id="5409995at2759"/>
<dbReference type="GeneID" id="38780566"/>
<proteinExistence type="predicted"/>
<evidence type="ECO:0000313" key="4">
    <source>
        <dbReference type="EMBL" id="GBE83649.1"/>
    </source>
</evidence>
<evidence type="ECO:0008006" key="6">
    <source>
        <dbReference type="Google" id="ProtNLM"/>
    </source>
</evidence>
<feature type="region of interest" description="Disordered" evidence="1">
    <location>
        <begin position="307"/>
        <end position="341"/>
    </location>
</feature>
<evidence type="ECO:0000256" key="3">
    <source>
        <dbReference type="SAM" id="SignalP"/>
    </source>
</evidence>
<feature type="transmembrane region" description="Helical" evidence="2">
    <location>
        <begin position="403"/>
        <end position="421"/>
    </location>
</feature>
<feature type="transmembrane region" description="Helical" evidence="2">
    <location>
        <begin position="376"/>
        <end position="396"/>
    </location>
</feature>
<reference evidence="4 5" key="1">
    <citation type="journal article" date="2018" name="Sci. Rep.">
        <title>Genome sequence of the cauliflower mushroom Sparassis crispa (Hanabiratake) and its association with beneficial usage.</title>
        <authorList>
            <person name="Kiyama R."/>
            <person name="Furutani Y."/>
            <person name="Kawaguchi K."/>
            <person name="Nakanishi T."/>
        </authorList>
    </citation>
    <scope>NUCLEOTIDE SEQUENCE [LARGE SCALE GENOMIC DNA]</scope>
</reference>
<comment type="caution">
    <text evidence="4">The sequence shown here is derived from an EMBL/GenBank/DDBJ whole genome shotgun (WGS) entry which is preliminary data.</text>
</comment>
<feature type="compositionally biased region" description="Basic residues" evidence="1">
    <location>
        <begin position="332"/>
        <end position="341"/>
    </location>
</feature>
<keyword evidence="5" id="KW-1185">Reference proteome</keyword>
<organism evidence="4 5">
    <name type="scientific">Sparassis crispa</name>
    <dbReference type="NCBI Taxonomy" id="139825"/>
    <lineage>
        <taxon>Eukaryota</taxon>
        <taxon>Fungi</taxon>
        <taxon>Dikarya</taxon>
        <taxon>Basidiomycota</taxon>
        <taxon>Agaricomycotina</taxon>
        <taxon>Agaricomycetes</taxon>
        <taxon>Polyporales</taxon>
        <taxon>Sparassidaceae</taxon>
        <taxon>Sparassis</taxon>
    </lineage>
</organism>
<keyword evidence="2" id="KW-0812">Transmembrane</keyword>
<keyword evidence="2" id="KW-1133">Transmembrane helix</keyword>
<dbReference type="InParanoid" id="A0A401GNA8"/>
<keyword evidence="2" id="KW-0472">Membrane</keyword>
<protein>
    <recommendedName>
        <fullName evidence="6">Solute carrier family 40 protein</fullName>
    </recommendedName>
</protein>
<dbReference type="EMBL" id="BFAD01000005">
    <property type="protein sequence ID" value="GBE83649.1"/>
    <property type="molecule type" value="Genomic_DNA"/>
</dbReference>
<accession>A0A401GNA8</accession>
<evidence type="ECO:0000256" key="1">
    <source>
        <dbReference type="SAM" id="MobiDB-lite"/>
    </source>
</evidence>
<dbReference type="Proteomes" id="UP000287166">
    <property type="component" value="Unassembled WGS sequence"/>
</dbReference>
<evidence type="ECO:0000256" key="2">
    <source>
        <dbReference type="SAM" id="Phobius"/>
    </source>
</evidence>
<feature type="signal peptide" evidence="3">
    <location>
        <begin position="1"/>
        <end position="18"/>
    </location>
</feature>
<feature type="chain" id="PRO_5019292393" description="Solute carrier family 40 protein" evidence="3">
    <location>
        <begin position="19"/>
        <end position="422"/>
    </location>
</feature>
<dbReference type="RefSeq" id="XP_027614562.1">
    <property type="nucleotide sequence ID" value="XM_027758761.1"/>
</dbReference>
<keyword evidence="3" id="KW-0732">Signal</keyword>
<name>A0A401GNA8_9APHY</name>
<feature type="transmembrane region" description="Helical" evidence="2">
    <location>
        <begin position="201"/>
        <end position="225"/>
    </location>
</feature>
<dbReference type="STRING" id="139825.A0A401GNA8"/>
<sequence length="422" mass="45284">MSLLTVLIPLCLAHDAFAIHRAIGGLDPAIKLAADQCFSNQTEDFPVDVLGYGAGKCPILINCVFDNLSAANQAGLSAGASIAALLPTILALAGAGPVDLIRLSFTSPLRAVATCLFGVGLPSGLFRQLRPSSMEVSHSVSRVDERTQLWIILTPIPTSALFVAKRIGVDLTIVALAGVMLWRNTLVSSVTIVTFRCEYSWLLLCWPMACVLWLILGVVSLRVLAKDVSIEADGRPTNWLSVLCMPYVCEPPAPPVAETRDVEETDVLAPAGGPTKEDGEWVVDTEGQLVYGLHSAEALPVQEMQTPNSTAGLLSPKPHPSRPASSGTWRSAARRGIHSGDRHRSRLAAARLCRITVRITMRHATLWGWYEAGLEVVVVGIYLYATFVLGSILFLTGQTSIEYTVLLVLSLSAIRIAEAVAL</sequence>